<keyword evidence="1" id="KW-1133">Transmembrane helix</keyword>
<feature type="transmembrane region" description="Helical" evidence="1">
    <location>
        <begin position="48"/>
        <end position="68"/>
    </location>
</feature>
<protein>
    <submittedName>
        <fullName evidence="2">Uncharacterized protein</fullName>
    </submittedName>
</protein>
<comment type="caution">
    <text evidence="2">The sequence shown here is derived from an EMBL/GenBank/DDBJ whole genome shotgun (WGS) entry which is preliminary data.</text>
</comment>
<keyword evidence="3" id="KW-1185">Reference proteome</keyword>
<feature type="transmembrane region" description="Helical" evidence="1">
    <location>
        <begin position="144"/>
        <end position="167"/>
    </location>
</feature>
<keyword evidence="1" id="KW-0472">Membrane</keyword>
<feature type="transmembrane region" description="Helical" evidence="1">
    <location>
        <begin position="110"/>
        <end position="132"/>
    </location>
</feature>
<proteinExistence type="predicted"/>
<accession>A0ABV5C162</accession>
<gene>
    <name evidence="2" type="ORF">ACE5LO_12705</name>
</gene>
<evidence type="ECO:0000313" key="3">
    <source>
        <dbReference type="Proteomes" id="UP001580430"/>
    </source>
</evidence>
<evidence type="ECO:0000313" key="2">
    <source>
        <dbReference type="EMBL" id="MFB5761253.1"/>
    </source>
</evidence>
<evidence type="ECO:0000256" key="1">
    <source>
        <dbReference type="SAM" id="Phobius"/>
    </source>
</evidence>
<sequence>MNNKKAILKLIGIIFIGVVLKVIQLPFLEDPLAKVFHLRMIKNVATTPFALILIILSYLFFSIIFIKIQGRINGNKIYKGLIYGTLFGLLWFFGVIEMGIIHSNSIKQDILYGLGDALPLIVMGILLGMFFGSSSKNQVSKKDVMPIIGITLIYSVGRYISYIVIGAQSSYIVKPIETLALTLVNGLLISILYYFVKDALQHYRLVKRAFVFGFIIFGIDWFLYNLFIPLIYDISLLQTVQSFLGRSIPDVLYACIGVFYSEKVRVSKNNKLEFRK</sequence>
<feature type="transmembrane region" description="Helical" evidence="1">
    <location>
        <begin position="7"/>
        <end position="28"/>
    </location>
</feature>
<dbReference type="RefSeq" id="WP_375520395.1">
    <property type="nucleotide sequence ID" value="NZ_JBHIRY010000010.1"/>
</dbReference>
<dbReference type="EMBL" id="JBHIRY010000010">
    <property type="protein sequence ID" value="MFB5761253.1"/>
    <property type="molecule type" value="Genomic_DNA"/>
</dbReference>
<organism evidence="2 3">
    <name type="scientific">Paenibacillus medicaginis</name>
    <dbReference type="NCBI Taxonomy" id="1470560"/>
    <lineage>
        <taxon>Bacteria</taxon>
        <taxon>Bacillati</taxon>
        <taxon>Bacillota</taxon>
        <taxon>Bacilli</taxon>
        <taxon>Bacillales</taxon>
        <taxon>Paenibacillaceae</taxon>
        <taxon>Paenibacillus</taxon>
    </lineage>
</organism>
<reference evidence="2 3" key="1">
    <citation type="submission" date="2024-09" db="EMBL/GenBank/DDBJ databases">
        <title>Paenibacillus zeirhizospherea sp. nov., isolated from surface of the maize (Zea mays) roots in a horticulture field, Hungary.</title>
        <authorList>
            <person name="Marton D."/>
            <person name="Farkas M."/>
            <person name="Bedics A."/>
            <person name="Toth E."/>
            <person name="Tancsics A."/>
            <person name="Boka K."/>
            <person name="Marati G."/>
            <person name="Kriszt B."/>
            <person name="Cserhati M."/>
        </authorList>
    </citation>
    <scope>NUCLEOTIDE SEQUENCE [LARGE SCALE GENOMIC DNA]</scope>
    <source>
        <strain evidence="2 3">JCM 18446</strain>
    </source>
</reference>
<feature type="transmembrane region" description="Helical" evidence="1">
    <location>
        <begin position="80"/>
        <end position="104"/>
    </location>
</feature>
<feature type="transmembrane region" description="Helical" evidence="1">
    <location>
        <begin position="179"/>
        <end position="196"/>
    </location>
</feature>
<name>A0ABV5C162_9BACL</name>
<feature type="transmembrane region" description="Helical" evidence="1">
    <location>
        <begin position="208"/>
        <end position="231"/>
    </location>
</feature>
<dbReference type="Proteomes" id="UP001580430">
    <property type="component" value="Unassembled WGS sequence"/>
</dbReference>
<keyword evidence="1" id="KW-0812">Transmembrane</keyword>